<reference evidence="7" key="1">
    <citation type="submission" date="2025-08" db="UniProtKB">
        <authorList>
            <consortium name="Ensembl"/>
        </authorList>
    </citation>
    <scope>IDENTIFICATION</scope>
</reference>
<reference evidence="7" key="2">
    <citation type="submission" date="2025-09" db="UniProtKB">
        <authorList>
            <consortium name="Ensembl"/>
        </authorList>
    </citation>
    <scope>IDENTIFICATION</scope>
</reference>
<dbReference type="SUPFAM" id="SSF56112">
    <property type="entry name" value="Protein kinase-like (PK-like)"/>
    <property type="match status" value="1"/>
</dbReference>
<feature type="compositionally biased region" description="Polar residues" evidence="5">
    <location>
        <begin position="133"/>
        <end position="150"/>
    </location>
</feature>
<dbReference type="PANTHER" id="PTHR48016:SF9">
    <property type="entry name" value="MITOGEN-ACTIVATED PROTEIN KINASE KINASE KINASE 14"/>
    <property type="match status" value="1"/>
</dbReference>
<name>A0A672SHH3_SINGR</name>
<keyword evidence="2" id="KW-0547">Nucleotide-binding</keyword>
<dbReference type="Proteomes" id="UP000472262">
    <property type="component" value="Unassembled WGS sequence"/>
</dbReference>
<keyword evidence="1" id="KW-0808">Transferase</keyword>
<dbReference type="GO" id="GO:0004672">
    <property type="term" value="F:protein kinase activity"/>
    <property type="evidence" value="ECO:0007669"/>
    <property type="project" value="InterPro"/>
</dbReference>
<dbReference type="OMA" id="YSNWELW"/>
<evidence type="ECO:0000256" key="4">
    <source>
        <dbReference type="ARBA" id="ARBA00022840"/>
    </source>
</evidence>
<accession>A0A672SHH3</accession>
<feature type="compositionally biased region" description="Basic residues" evidence="5">
    <location>
        <begin position="153"/>
        <end position="167"/>
    </location>
</feature>
<dbReference type="GO" id="GO:0005524">
    <property type="term" value="F:ATP binding"/>
    <property type="evidence" value="ECO:0007669"/>
    <property type="project" value="UniProtKB-KW"/>
</dbReference>
<evidence type="ECO:0000256" key="2">
    <source>
        <dbReference type="ARBA" id="ARBA00022741"/>
    </source>
</evidence>
<proteinExistence type="predicted"/>
<sequence>MPKHAVYVCSSLGFDMHPSSFRLERSEELDSVRRKTVLLSYLIQIKNFKMQRFLNSTVPFSHMAQRDIKALNCPGSSPASRTESKAGELDKIHHLSNYLKNVMYQGTADYEWTHRTEKQTIIAQAECESQDSQEFCPNGSISSQSLIGTISRSRPRKKRHKKHRRKRGEKDSRASESVEVTGVPEQDSGEFHSSSLIQVIDPVCISSSISSTTYSSSGLSTERVSVQETEGPSNPYQWESQQTSLLSLSSCQTYGQESEELNSPLRSETECPLAATALRNFVTTEDPCFAYCFVKDVLREERERDEDEREESDKNEGILFKEGLQPVNYEYREGREYERCRFLKQGSFGEVYSIKDKGTGFVCAAKKVPLVSFSSEEVGSWSALQSPQVVELFGVVREGPSIILFMDLKSSSLGQLVEERGRLPEDLSLHYLQQVLGALNHLHRKRVLHLDIKADNILLSEDGKDAFLCDFGYSERLDKQGLSYCKSLKGTETHMAPEVLLNEPRTSKADIWSSCCMLLHMLNGCHPWTRYYSRPLFLKIAEEPPPLREIPCDCSSYTADVIKAGLQKDPIKRASAKELFVKTAKALKGVGGLRSRARGGPYQKPLGKPENPDPAYSATPTTSHQTTSSDNSELQWMSSEHKRKVGNEKPEKVKQWKQTEETRNDDHCPPKSLLHIQNTSPEPRIIKTEPEPEQELRRLEKDFYLSSLSLPHSAELQEQLLSCLCSDCPSTRENFDKKDSGRWSFGPGDDLSSGVFSYNSQQDGQSFSRDWLAPTHQPLPRCFDGVDVYIRDFDGKCFHIREVPGVKVCHVARGISDQISENVFSLQTEDGCLVPHDKEVLENSLFLRCVPAPDSSHYHQYGHSPCCTPGPNCKLPWSWRIREGVLETKD</sequence>
<dbReference type="FunCoup" id="A0A672SHH3">
    <property type="interactions" value="1651"/>
</dbReference>
<organism evidence="7 8">
    <name type="scientific">Sinocyclocheilus grahami</name>
    <name type="common">Dianchi golden-line fish</name>
    <name type="synonym">Barbus grahami</name>
    <dbReference type="NCBI Taxonomy" id="75366"/>
    <lineage>
        <taxon>Eukaryota</taxon>
        <taxon>Metazoa</taxon>
        <taxon>Chordata</taxon>
        <taxon>Craniata</taxon>
        <taxon>Vertebrata</taxon>
        <taxon>Euteleostomi</taxon>
        <taxon>Actinopterygii</taxon>
        <taxon>Neopterygii</taxon>
        <taxon>Teleostei</taxon>
        <taxon>Ostariophysi</taxon>
        <taxon>Cypriniformes</taxon>
        <taxon>Cyprinidae</taxon>
        <taxon>Cyprininae</taxon>
        <taxon>Sinocyclocheilus</taxon>
    </lineage>
</organism>
<dbReference type="InterPro" id="IPR050538">
    <property type="entry name" value="MAP_kinase_kinase_kinase"/>
</dbReference>
<keyword evidence="3" id="KW-0418">Kinase</keyword>
<evidence type="ECO:0000256" key="1">
    <source>
        <dbReference type="ARBA" id="ARBA00022679"/>
    </source>
</evidence>
<dbReference type="SMART" id="SM00220">
    <property type="entry name" value="S_TKc"/>
    <property type="match status" value="1"/>
</dbReference>
<dbReference type="Ensembl" id="ENSSGRT00000107394.1">
    <property type="protein sequence ID" value="ENSSGRP00000100983.1"/>
    <property type="gene ID" value="ENSSGRG00000050232.1"/>
</dbReference>
<dbReference type="RefSeq" id="XP_016134559.1">
    <property type="nucleotide sequence ID" value="XM_016279073.1"/>
</dbReference>
<dbReference type="OrthoDB" id="5836549at2759"/>
<dbReference type="PROSITE" id="PS50011">
    <property type="entry name" value="PROTEIN_KINASE_DOM"/>
    <property type="match status" value="1"/>
</dbReference>
<evidence type="ECO:0000313" key="7">
    <source>
        <dbReference type="Ensembl" id="ENSSGRP00000100983.1"/>
    </source>
</evidence>
<protein>
    <submittedName>
        <fullName evidence="7">Mitogen-activated protein kinase kinase kinase 14-like</fullName>
    </submittedName>
</protein>
<dbReference type="Gene3D" id="1.10.510.10">
    <property type="entry name" value="Transferase(Phosphotransferase) domain 1"/>
    <property type="match status" value="1"/>
</dbReference>
<dbReference type="GeneID" id="107590367"/>
<evidence type="ECO:0000259" key="6">
    <source>
        <dbReference type="PROSITE" id="PS50011"/>
    </source>
</evidence>
<dbReference type="InterPro" id="IPR000719">
    <property type="entry name" value="Prot_kinase_dom"/>
</dbReference>
<feature type="domain" description="Protein kinase" evidence="6">
    <location>
        <begin position="337"/>
        <end position="587"/>
    </location>
</feature>
<evidence type="ECO:0000313" key="8">
    <source>
        <dbReference type="Proteomes" id="UP000472262"/>
    </source>
</evidence>
<evidence type="ECO:0000256" key="3">
    <source>
        <dbReference type="ARBA" id="ARBA00022777"/>
    </source>
</evidence>
<dbReference type="AlphaFoldDB" id="A0A672SHH3"/>
<dbReference type="PANTHER" id="PTHR48016">
    <property type="entry name" value="MAP KINASE KINASE KINASE SSK2-RELATED-RELATED"/>
    <property type="match status" value="1"/>
</dbReference>
<dbReference type="InParanoid" id="A0A672SHH3"/>
<gene>
    <name evidence="7" type="primary">LOC107590367</name>
</gene>
<dbReference type="PROSITE" id="PS00108">
    <property type="entry name" value="PROTEIN_KINASE_ST"/>
    <property type="match status" value="1"/>
</dbReference>
<dbReference type="InterPro" id="IPR008271">
    <property type="entry name" value="Ser/Thr_kinase_AS"/>
</dbReference>
<dbReference type="Pfam" id="PF00069">
    <property type="entry name" value="Pkinase"/>
    <property type="match status" value="1"/>
</dbReference>
<feature type="compositionally biased region" description="Basic and acidic residues" evidence="5">
    <location>
        <begin position="645"/>
        <end position="669"/>
    </location>
</feature>
<dbReference type="Gene3D" id="3.30.200.20">
    <property type="entry name" value="Phosphorylase Kinase, domain 1"/>
    <property type="match status" value="1"/>
</dbReference>
<dbReference type="KEGG" id="sgh:107590367"/>
<feature type="region of interest" description="Disordered" evidence="5">
    <location>
        <begin position="133"/>
        <end position="189"/>
    </location>
</feature>
<dbReference type="InterPro" id="IPR011009">
    <property type="entry name" value="Kinase-like_dom_sf"/>
</dbReference>
<feature type="compositionally biased region" description="Polar residues" evidence="5">
    <location>
        <begin position="618"/>
        <end position="638"/>
    </location>
</feature>
<evidence type="ECO:0000256" key="5">
    <source>
        <dbReference type="SAM" id="MobiDB-lite"/>
    </source>
</evidence>
<dbReference type="GO" id="GO:0007249">
    <property type="term" value="P:canonical NF-kappaB signal transduction"/>
    <property type="evidence" value="ECO:0007669"/>
    <property type="project" value="TreeGrafter"/>
</dbReference>
<keyword evidence="4" id="KW-0067">ATP-binding</keyword>
<keyword evidence="8" id="KW-1185">Reference proteome</keyword>
<feature type="region of interest" description="Disordered" evidence="5">
    <location>
        <begin position="592"/>
        <end position="676"/>
    </location>
</feature>
<dbReference type="FunFam" id="1.10.510.10:FF:000383">
    <property type="entry name" value="Mitogen-activated protein kinase kinase kinase 14"/>
    <property type="match status" value="1"/>
</dbReference>